<dbReference type="RefSeq" id="WP_338392532.1">
    <property type="nucleotide sequence ID" value="NZ_AP025314.1"/>
</dbReference>
<evidence type="ECO:0000256" key="1">
    <source>
        <dbReference type="SAM" id="SignalP"/>
    </source>
</evidence>
<evidence type="ECO:0000313" key="4">
    <source>
        <dbReference type="Proteomes" id="UP001348817"/>
    </source>
</evidence>
<keyword evidence="4" id="KW-1185">Reference proteome</keyword>
<sequence>MKKIYGLIILMLTLGGIANAQSENAVTGLRNTANHVELFTNPSTNEINIRVTNPKYKSVQFQLYNVVGNLQKSKVQEVKQGKVFAREDASKYKFYKLNTNNLASGYYLLVLKDPKTHFYKALQFQKISSQ</sequence>
<protein>
    <recommendedName>
        <fullName evidence="2">Secretion system C-terminal sorting domain-containing protein</fullName>
    </recommendedName>
</protein>
<organism evidence="3 4">
    <name type="scientific">Fulvitalea axinellae</name>
    <dbReference type="NCBI Taxonomy" id="1182444"/>
    <lineage>
        <taxon>Bacteria</taxon>
        <taxon>Pseudomonadati</taxon>
        <taxon>Bacteroidota</taxon>
        <taxon>Cytophagia</taxon>
        <taxon>Cytophagales</taxon>
        <taxon>Persicobacteraceae</taxon>
        <taxon>Fulvitalea</taxon>
    </lineage>
</organism>
<gene>
    <name evidence="3" type="ORF">FUAX_34420</name>
</gene>
<keyword evidence="1" id="KW-0732">Signal</keyword>
<dbReference type="Pfam" id="PF18962">
    <property type="entry name" value="Por_Secre_tail"/>
    <property type="match status" value="1"/>
</dbReference>
<reference evidence="3 4" key="1">
    <citation type="submission" date="2021-12" db="EMBL/GenBank/DDBJ databases">
        <title>Genome sequencing of bacteria with rrn-lacking chromosome and rrn-plasmid.</title>
        <authorList>
            <person name="Anda M."/>
            <person name="Iwasaki W."/>
        </authorList>
    </citation>
    <scope>NUCLEOTIDE SEQUENCE [LARGE SCALE GENOMIC DNA]</scope>
    <source>
        <strain evidence="3 4">DSM 100852</strain>
    </source>
</reference>
<dbReference type="EMBL" id="AP025314">
    <property type="protein sequence ID" value="BDD11010.1"/>
    <property type="molecule type" value="Genomic_DNA"/>
</dbReference>
<evidence type="ECO:0000259" key="2">
    <source>
        <dbReference type="Pfam" id="PF18962"/>
    </source>
</evidence>
<dbReference type="KEGG" id="fax:FUAX_34420"/>
<dbReference type="AlphaFoldDB" id="A0AAU9DET0"/>
<evidence type="ECO:0000313" key="3">
    <source>
        <dbReference type="EMBL" id="BDD11010.1"/>
    </source>
</evidence>
<feature type="domain" description="Secretion system C-terminal sorting" evidence="2">
    <location>
        <begin position="41"/>
        <end position="118"/>
    </location>
</feature>
<feature type="signal peptide" evidence="1">
    <location>
        <begin position="1"/>
        <end position="20"/>
    </location>
</feature>
<dbReference type="InterPro" id="IPR026444">
    <property type="entry name" value="Secre_tail"/>
</dbReference>
<dbReference type="Proteomes" id="UP001348817">
    <property type="component" value="Chromosome"/>
</dbReference>
<feature type="chain" id="PRO_5043482313" description="Secretion system C-terminal sorting domain-containing protein" evidence="1">
    <location>
        <begin position="21"/>
        <end position="130"/>
    </location>
</feature>
<proteinExistence type="predicted"/>
<accession>A0AAU9DET0</accession>
<name>A0AAU9DET0_9BACT</name>